<reference evidence="1" key="1">
    <citation type="submission" date="2021-02" db="EMBL/GenBank/DDBJ databases">
        <authorList>
            <person name="Dougan E. K."/>
            <person name="Rhodes N."/>
            <person name="Thang M."/>
            <person name="Chan C."/>
        </authorList>
    </citation>
    <scope>NUCLEOTIDE SEQUENCE</scope>
</reference>
<evidence type="ECO:0000313" key="2">
    <source>
        <dbReference type="Proteomes" id="UP000649617"/>
    </source>
</evidence>
<dbReference type="AlphaFoldDB" id="A0A812T4V3"/>
<protein>
    <submittedName>
        <fullName evidence="1">Uncharacterized protein</fullName>
    </submittedName>
</protein>
<proteinExistence type="predicted"/>
<comment type="caution">
    <text evidence="1">The sequence shown here is derived from an EMBL/GenBank/DDBJ whole genome shotgun (WGS) entry which is preliminary data.</text>
</comment>
<dbReference type="Proteomes" id="UP000649617">
    <property type="component" value="Unassembled WGS sequence"/>
</dbReference>
<sequence length="86" mass="9458">MGAPLYVNNYSCPDPSAVPGEVYSNYLGTFCHKGYASRWSACSLTSTADRCCGVFNGGANDYQKYPFPDYYYDKAQQHLAAGADFE</sequence>
<name>A0A812T4V3_SYMPI</name>
<dbReference type="OrthoDB" id="446799at2759"/>
<evidence type="ECO:0000313" key="1">
    <source>
        <dbReference type="EMBL" id="CAE7516386.1"/>
    </source>
</evidence>
<accession>A0A812T4V3</accession>
<feature type="non-terminal residue" evidence="1">
    <location>
        <position position="86"/>
    </location>
</feature>
<dbReference type="EMBL" id="CAJNIZ010029491">
    <property type="protein sequence ID" value="CAE7516386.1"/>
    <property type="molecule type" value="Genomic_DNA"/>
</dbReference>
<organism evidence="1 2">
    <name type="scientific">Symbiodinium pilosum</name>
    <name type="common">Dinoflagellate</name>
    <dbReference type="NCBI Taxonomy" id="2952"/>
    <lineage>
        <taxon>Eukaryota</taxon>
        <taxon>Sar</taxon>
        <taxon>Alveolata</taxon>
        <taxon>Dinophyceae</taxon>
        <taxon>Suessiales</taxon>
        <taxon>Symbiodiniaceae</taxon>
        <taxon>Symbiodinium</taxon>
    </lineage>
</organism>
<keyword evidence="2" id="KW-1185">Reference proteome</keyword>
<gene>
    <name evidence="1" type="ORF">SPIL2461_LOCUS13483</name>
</gene>